<dbReference type="InterPro" id="IPR002110">
    <property type="entry name" value="Ankyrin_rpt"/>
</dbReference>
<evidence type="ECO:0000256" key="1">
    <source>
        <dbReference type="ARBA" id="ARBA00022737"/>
    </source>
</evidence>
<evidence type="ECO:0000313" key="6">
    <source>
        <dbReference type="Proteomes" id="UP001515480"/>
    </source>
</evidence>
<feature type="repeat" description="ANK" evidence="3">
    <location>
        <begin position="174"/>
        <end position="206"/>
    </location>
</feature>
<gene>
    <name evidence="5" type="ORF">AB1Y20_006184</name>
</gene>
<dbReference type="AlphaFoldDB" id="A0AB34J1J7"/>
<evidence type="ECO:0000256" key="4">
    <source>
        <dbReference type="SAM" id="MobiDB-lite"/>
    </source>
</evidence>
<dbReference type="InterPro" id="IPR036770">
    <property type="entry name" value="Ankyrin_rpt-contain_sf"/>
</dbReference>
<feature type="compositionally biased region" description="Low complexity" evidence="4">
    <location>
        <begin position="281"/>
        <end position="298"/>
    </location>
</feature>
<dbReference type="PROSITE" id="PS50297">
    <property type="entry name" value="ANK_REP_REGION"/>
    <property type="match status" value="1"/>
</dbReference>
<evidence type="ECO:0000256" key="2">
    <source>
        <dbReference type="ARBA" id="ARBA00023043"/>
    </source>
</evidence>
<keyword evidence="6" id="KW-1185">Reference proteome</keyword>
<dbReference type="Pfam" id="PF12796">
    <property type="entry name" value="Ank_2"/>
    <property type="match status" value="2"/>
</dbReference>
<evidence type="ECO:0000256" key="3">
    <source>
        <dbReference type="PROSITE-ProRule" id="PRU00023"/>
    </source>
</evidence>
<organism evidence="5 6">
    <name type="scientific">Prymnesium parvum</name>
    <name type="common">Toxic golden alga</name>
    <dbReference type="NCBI Taxonomy" id="97485"/>
    <lineage>
        <taxon>Eukaryota</taxon>
        <taxon>Haptista</taxon>
        <taxon>Haptophyta</taxon>
        <taxon>Prymnesiophyceae</taxon>
        <taxon>Prymnesiales</taxon>
        <taxon>Prymnesiaceae</taxon>
        <taxon>Prymnesium</taxon>
    </lineage>
</organism>
<accession>A0AB34J1J7</accession>
<protein>
    <submittedName>
        <fullName evidence="5">Uncharacterized protein</fullName>
    </submittedName>
</protein>
<keyword evidence="1" id="KW-0677">Repeat</keyword>
<dbReference type="Gene3D" id="1.25.40.20">
    <property type="entry name" value="Ankyrin repeat-containing domain"/>
    <property type="match status" value="2"/>
</dbReference>
<evidence type="ECO:0000313" key="5">
    <source>
        <dbReference type="EMBL" id="KAL1511383.1"/>
    </source>
</evidence>
<comment type="caution">
    <text evidence="5">The sequence shown here is derived from an EMBL/GenBank/DDBJ whole genome shotgun (WGS) entry which is preliminary data.</text>
</comment>
<feature type="repeat" description="ANK" evidence="3">
    <location>
        <begin position="141"/>
        <end position="173"/>
    </location>
</feature>
<dbReference type="PROSITE" id="PS50088">
    <property type="entry name" value="ANK_REPEAT"/>
    <property type="match status" value="2"/>
</dbReference>
<feature type="region of interest" description="Disordered" evidence="4">
    <location>
        <begin position="281"/>
        <end position="353"/>
    </location>
</feature>
<dbReference type="PANTHER" id="PTHR24173:SF74">
    <property type="entry name" value="ANKYRIN REPEAT DOMAIN-CONTAINING PROTEIN 16"/>
    <property type="match status" value="1"/>
</dbReference>
<name>A0AB34J1J7_PRYPA</name>
<dbReference type="Proteomes" id="UP001515480">
    <property type="component" value="Unassembled WGS sequence"/>
</dbReference>
<dbReference type="SUPFAM" id="SSF48403">
    <property type="entry name" value="Ankyrin repeat"/>
    <property type="match status" value="1"/>
</dbReference>
<sequence length="353" mass="35942">MVVMSDSAPEVTPLVAAIKAGDEKALAAAIQDSSPAEKEGDALLLAAKLGQRPIVEALLAASFKTSGSAQAAGWSAAMFAAAAGHVGVVEALLAHEGVGCLAAPEGSSMTPLLLAALKGHTRCAEVILDASPESMAATDAAGRNALHLAATSGSETMIELLVRRGMEIDAVSPDGRTALMWAVAAHQVAAVGALARLGADPSLRDVARPDAPVVPGKVRGQGDDALDIAHSRRDKDPTLRHIAAYLEEWIKSRAAAPDAPAPPMPPLVWVAHAEAWVAAGGDAATPAAEEATGAPATAEQSDIFDGEDDDVVDEEVSEGGVKEDKTEMEQGVSGMKTVEAAAPTPMGDLDELD</sequence>
<dbReference type="EMBL" id="JBGBPQ010000014">
    <property type="protein sequence ID" value="KAL1511383.1"/>
    <property type="molecule type" value="Genomic_DNA"/>
</dbReference>
<dbReference type="SMART" id="SM00248">
    <property type="entry name" value="ANK"/>
    <property type="match status" value="4"/>
</dbReference>
<feature type="compositionally biased region" description="Acidic residues" evidence="4">
    <location>
        <begin position="302"/>
        <end position="317"/>
    </location>
</feature>
<reference evidence="5 6" key="1">
    <citation type="journal article" date="2024" name="Science">
        <title>Giant polyketide synthase enzymes in the biosynthesis of giant marine polyether toxins.</title>
        <authorList>
            <person name="Fallon T.R."/>
            <person name="Shende V.V."/>
            <person name="Wierzbicki I.H."/>
            <person name="Pendleton A.L."/>
            <person name="Watervoot N.F."/>
            <person name="Auber R.P."/>
            <person name="Gonzalez D.J."/>
            <person name="Wisecaver J.H."/>
            <person name="Moore B.S."/>
        </authorList>
    </citation>
    <scope>NUCLEOTIDE SEQUENCE [LARGE SCALE GENOMIC DNA]</scope>
    <source>
        <strain evidence="5 6">12B1</strain>
    </source>
</reference>
<keyword evidence="2 3" id="KW-0040">ANK repeat</keyword>
<proteinExistence type="predicted"/>
<dbReference type="PANTHER" id="PTHR24173">
    <property type="entry name" value="ANKYRIN REPEAT CONTAINING"/>
    <property type="match status" value="1"/>
</dbReference>